<dbReference type="GO" id="GO:0003677">
    <property type="term" value="F:DNA binding"/>
    <property type="evidence" value="ECO:0007669"/>
    <property type="project" value="InterPro"/>
</dbReference>
<dbReference type="SUPFAM" id="SSF56349">
    <property type="entry name" value="DNA breaking-rejoining enzymes"/>
    <property type="match status" value="1"/>
</dbReference>
<dbReference type="Proteomes" id="UP000565572">
    <property type="component" value="Unassembled WGS sequence"/>
</dbReference>
<keyword evidence="1" id="KW-0233">DNA recombination</keyword>
<dbReference type="GO" id="GO:0006310">
    <property type="term" value="P:DNA recombination"/>
    <property type="evidence" value="ECO:0007669"/>
    <property type="project" value="UniProtKB-KW"/>
</dbReference>
<comment type="caution">
    <text evidence="2">The sequence shown here is derived from an EMBL/GenBank/DDBJ whole genome shotgun (WGS) entry which is preliminary data.</text>
</comment>
<dbReference type="GO" id="GO:0015074">
    <property type="term" value="P:DNA integration"/>
    <property type="evidence" value="ECO:0007669"/>
    <property type="project" value="InterPro"/>
</dbReference>
<dbReference type="Gene3D" id="1.10.443.10">
    <property type="entry name" value="Intergrase catalytic core"/>
    <property type="match status" value="1"/>
</dbReference>
<sequence length="476" mass="53280">MRYEVKVRQPLPALDLDVVSRALGEAALDVRPSAYVASPSITVDGRINPTTSYYLWSHCRSSPHLGTANRIASDLRHWVSFLVNERNYPPFIGDRDPVLMATEDDFAAFYRRCQYPESAAPSAGRDPGEGAMTSDSWRDVRSTAKRLYEHLDRYYQHPMPFEVAQVVHQSTGRRGTTIVGYRPRRRATGSRGTPIDPYFVQVLLQAALRVDAEGCQHLYLGADRDQAILALGVATGTRRNNLSNITKYEVPRCVSRDFTVMRVADFITKGDAGGDAFVFAHYLPAVWDYLEGRRAELTAQAGPYAPDQPLHIESADDVRVAYSDPAHREAGIQTRTWVMSDETFRRRLVDADGSSPVLFLNEYTAEPLSYDSLSNIIESARKFAATRIDPAFPQSFRLHDLRHTYAVHLLLAVYHGTIARNLPEHRRGDYTVDHLSAALELVKASLGHASEDSTKLYLATAHRFIGIPANEFVGAR</sequence>
<evidence type="ECO:0000256" key="1">
    <source>
        <dbReference type="ARBA" id="ARBA00023172"/>
    </source>
</evidence>
<accession>A0A7W5JUJ4</accession>
<dbReference type="RefSeq" id="WP_183337490.1">
    <property type="nucleotide sequence ID" value="NZ_JACHZG010000001.1"/>
</dbReference>
<reference evidence="2 3" key="1">
    <citation type="submission" date="2020-08" db="EMBL/GenBank/DDBJ databases">
        <title>Sequencing the genomes of 1000 actinobacteria strains.</title>
        <authorList>
            <person name="Klenk H.-P."/>
        </authorList>
    </citation>
    <scope>NUCLEOTIDE SEQUENCE [LARGE SCALE GENOMIC DNA]</scope>
    <source>
        <strain evidence="2 3">DSM 11053</strain>
    </source>
</reference>
<dbReference type="InterPro" id="IPR013762">
    <property type="entry name" value="Integrase-like_cat_sf"/>
</dbReference>
<evidence type="ECO:0008006" key="4">
    <source>
        <dbReference type="Google" id="ProtNLM"/>
    </source>
</evidence>
<protein>
    <recommendedName>
        <fullName evidence="4">Phage integrase family protein</fullName>
    </recommendedName>
</protein>
<organism evidence="2 3">
    <name type="scientific">Microlunatus antarcticus</name>
    <dbReference type="NCBI Taxonomy" id="53388"/>
    <lineage>
        <taxon>Bacteria</taxon>
        <taxon>Bacillati</taxon>
        <taxon>Actinomycetota</taxon>
        <taxon>Actinomycetes</taxon>
        <taxon>Propionibacteriales</taxon>
        <taxon>Propionibacteriaceae</taxon>
        <taxon>Microlunatus</taxon>
    </lineage>
</organism>
<proteinExistence type="predicted"/>
<dbReference type="InterPro" id="IPR011010">
    <property type="entry name" value="DNA_brk_join_enz"/>
</dbReference>
<dbReference type="AlphaFoldDB" id="A0A7W5JUJ4"/>
<evidence type="ECO:0000313" key="3">
    <source>
        <dbReference type="Proteomes" id="UP000565572"/>
    </source>
</evidence>
<dbReference type="EMBL" id="JACHZG010000001">
    <property type="protein sequence ID" value="MBB3326566.1"/>
    <property type="molecule type" value="Genomic_DNA"/>
</dbReference>
<name>A0A7W5JUJ4_9ACTN</name>
<evidence type="ECO:0000313" key="2">
    <source>
        <dbReference type="EMBL" id="MBB3326566.1"/>
    </source>
</evidence>
<keyword evidence="3" id="KW-1185">Reference proteome</keyword>
<gene>
    <name evidence="2" type="ORF">FHX39_001510</name>
</gene>